<dbReference type="SUPFAM" id="SSF103506">
    <property type="entry name" value="Mitochondrial carrier"/>
    <property type="match status" value="1"/>
</dbReference>
<evidence type="ECO:0000256" key="1">
    <source>
        <dbReference type="ARBA" id="ARBA00004141"/>
    </source>
</evidence>
<dbReference type="PROSITE" id="PS50920">
    <property type="entry name" value="SOLCAR"/>
    <property type="match status" value="1"/>
</dbReference>
<dbReference type="InterPro" id="IPR018108">
    <property type="entry name" value="MCP_transmembrane"/>
</dbReference>
<keyword evidence="4 5" id="KW-0472">Membrane</keyword>
<comment type="subcellular location">
    <subcellularLocation>
        <location evidence="1">Membrane</location>
        <topology evidence="1">Multi-pass membrane protein</topology>
    </subcellularLocation>
</comment>
<name>A0A251VL68_HELAN</name>
<keyword evidence="2 5" id="KW-0812">Transmembrane</keyword>
<comment type="similarity">
    <text evidence="6">Belongs to the mitochondrial carrier (TC 2.A.29) family.</text>
</comment>
<dbReference type="Proteomes" id="UP000215914">
    <property type="component" value="Chromosome 2"/>
</dbReference>
<keyword evidence="6" id="KW-0813">Transport</keyword>
<organism evidence="8 9">
    <name type="scientific">Helianthus annuus</name>
    <name type="common">Common sunflower</name>
    <dbReference type="NCBI Taxonomy" id="4232"/>
    <lineage>
        <taxon>Eukaryota</taxon>
        <taxon>Viridiplantae</taxon>
        <taxon>Streptophyta</taxon>
        <taxon>Embryophyta</taxon>
        <taxon>Tracheophyta</taxon>
        <taxon>Spermatophyta</taxon>
        <taxon>Magnoliopsida</taxon>
        <taxon>eudicotyledons</taxon>
        <taxon>Gunneridae</taxon>
        <taxon>Pentapetalae</taxon>
        <taxon>asterids</taxon>
        <taxon>campanulids</taxon>
        <taxon>Asterales</taxon>
        <taxon>Asteraceae</taxon>
        <taxon>Asteroideae</taxon>
        <taxon>Heliantheae alliance</taxon>
        <taxon>Heliantheae</taxon>
        <taxon>Helianthus</taxon>
    </lineage>
</organism>
<sequence>MTKMEMKQQITGELLILPANSHHPTAHHTPPSKVQGMDAEGALLSRPFIWNEALRIVNEEGLRAFSKGNMVTIARRLPYTAVNFYAYEQYKKAAATVNTEYRKQQWNYSYRCMVALCKRRWNVRNNSCYHNISFRSHPDTAAFSISHVENEQLIDDLEELEEGELQERLTDTD</sequence>
<reference evidence="7" key="3">
    <citation type="submission" date="2020-06" db="EMBL/GenBank/DDBJ databases">
        <title>Helianthus annuus Genome sequencing and assembly Release 2.</title>
        <authorList>
            <person name="Gouzy J."/>
            <person name="Langlade N."/>
            <person name="Munos S."/>
        </authorList>
    </citation>
    <scope>NUCLEOTIDE SEQUENCE</scope>
    <source>
        <tissue evidence="7">Leaves</tissue>
    </source>
</reference>
<gene>
    <name evidence="8" type="ORF">HannXRQ_Chr02g0059811</name>
    <name evidence="7" type="ORF">HanXRQr2_Chr14g0630401</name>
</gene>
<dbReference type="PANTHER" id="PTHR24089">
    <property type="entry name" value="SOLUTE CARRIER FAMILY 25"/>
    <property type="match status" value="1"/>
</dbReference>
<reference evidence="8" key="2">
    <citation type="submission" date="2017-02" db="EMBL/GenBank/DDBJ databases">
        <title>Sunflower complete genome.</title>
        <authorList>
            <person name="Langlade N."/>
            <person name="Munos S."/>
        </authorList>
    </citation>
    <scope>NUCLEOTIDE SEQUENCE [LARGE SCALE GENOMIC DNA]</scope>
    <source>
        <tissue evidence="8">Leaves</tissue>
    </source>
</reference>
<evidence type="ECO:0000256" key="4">
    <source>
        <dbReference type="ARBA" id="ARBA00023136"/>
    </source>
</evidence>
<evidence type="ECO:0000256" key="6">
    <source>
        <dbReference type="RuleBase" id="RU000488"/>
    </source>
</evidence>
<dbReference type="Gramene" id="mRNA:HanXRQr2_Chr14g0630401">
    <property type="protein sequence ID" value="mRNA:HanXRQr2_Chr14g0630401"/>
    <property type="gene ID" value="HanXRQr2_Chr14g0630401"/>
</dbReference>
<protein>
    <submittedName>
        <fullName evidence="7">Mitochondrial carrier domain protein</fullName>
    </submittedName>
    <submittedName>
        <fullName evidence="8">Putative carrier protein</fullName>
    </submittedName>
</protein>
<dbReference type="EMBL" id="MNCJ02000329">
    <property type="protein sequence ID" value="KAF5767927.1"/>
    <property type="molecule type" value="Genomic_DNA"/>
</dbReference>
<feature type="repeat" description="Solcar" evidence="5">
    <location>
        <begin position="14"/>
        <end position="93"/>
    </location>
</feature>
<dbReference type="InParanoid" id="A0A251VL68"/>
<evidence type="ECO:0000256" key="3">
    <source>
        <dbReference type="ARBA" id="ARBA00022737"/>
    </source>
</evidence>
<dbReference type="GO" id="GO:0016020">
    <property type="term" value="C:membrane"/>
    <property type="evidence" value="ECO:0007669"/>
    <property type="project" value="UniProtKB-SubCell"/>
</dbReference>
<accession>A0A251VL68</accession>
<evidence type="ECO:0000313" key="8">
    <source>
        <dbReference type="EMBL" id="OTG35722.1"/>
    </source>
</evidence>
<keyword evidence="9" id="KW-1185">Reference proteome</keyword>
<dbReference type="EMBL" id="CM007891">
    <property type="protein sequence ID" value="OTG35722.1"/>
    <property type="molecule type" value="Genomic_DNA"/>
</dbReference>
<dbReference type="InterPro" id="IPR023395">
    <property type="entry name" value="MCP_dom_sf"/>
</dbReference>
<dbReference type="Pfam" id="PF00153">
    <property type="entry name" value="Mito_carr"/>
    <property type="match status" value="1"/>
</dbReference>
<evidence type="ECO:0000313" key="7">
    <source>
        <dbReference type="EMBL" id="KAF5767927.1"/>
    </source>
</evidence>
<keyword evidence="3" id="KW-0677">Repeat</keyword>
<evidence type="ECO:0000313" key="9">
    <source>
        <dbReference type="Proteomes" id="UP000215914"/>
    </source>
</evidence>
<evidence type="ECO:0000256" key="5">
    <source>
        <dbReference type="PROSITE-ProRule" id="PRU00282"/>
    </source>
</evidence>
<dbReference type="STRING" id="4232.A0A251VL68"/>
<evidence type="ECO:0000256" key="2">
    <source>
        <dbReference type="ARBA" id="ARBA00022692"/>
    </source>
</evidence>
<dbReference type="Gene3D" id="1.50.40.10">
    <property type="entry name" value="Mitochondrial carrier domain"/>
    <property type="match status" value="1"/>
</dbReference>
<dbReference type="AlphaFoldDB" id="A0A251VL68"/>
<reference evidence="7 9" key="1">
    <citation type="journal article" date="2017" name="Nature">
        <title>The sunflower genome provides insights into oil metabolism, flowering and Asterid evolution.</title>
        <authorList>
            <person name="Badouin H."/>
            <person name="Gouzy J."/>
            <person name="Grassa C.J."/>
            <person name="Murat F."/>
            <person name="Staton S.E."/>
            <person name="Cottret L."/>
            <person name="Lelandais-Briere C."/>
            <person name="Owens G.L."/>
            <person name="Carrere S."/>
            <person name="Mayjonade B."/>
            <person name="Legrand L."/>
            <person name="Gill N."/>
            <person name="Kane N.C."/>
            <person name="Bowers J.E."/>
            <person name="Hubner S."/>
            <person name="Bellec A."/>
            <person name="Berard A."/>
            <person name="Berges H."/>
            <person name="Blanchet N."/>
            <person name="Boniface M.C."/>
            <person name="Brunel D."/>
            <person name="Catrice O."/>
            <person name="Chaidir N."/>
            <person name="Claudel C."/>
            <person name="Donnadieu C."/>
            <person name="Faraut T."/>
            <person name="Fievet G."/>
            <person name="Helmstetter N."/>
            <person name="King M."/>
            <person name="Knapp S.J."/>
            <person name="Lai Z."/>
            <person name="Le Paslier M.C."/>
            <person name="Lippi Y."/>
            <person name="Lorenzon L."/>
            <person name="Mandel J.R."/>
            <person name="Marage G."/>
            <person name="Marchand G."/>
            <person name="Marquand E."/>
            <person name="Bret-Mestries E."/>
            <person name="Morien E."/>
            <person name="Nambeesan S."/>
            <person name="Nguyen T."/>
            <person name="Pegot-Espagnet P."/>
            <person name="Pouilly N."/>
            <person name="Raftis F."/>
            <person name="Sallet E."/>
            <person name="Schiex T."/>
            <person name="Thomas J."/>
            <person name="Vandecasteele C."/>
            <person name="Vares D."/>
            <person name="Vear F."/>
            <person name="Vautrin S."/>
            <person name="Crespi M."/>
            <person name="Mangin B."/>
            <person name="Burke J.M."/>
            <person name="Salse J."/>
            <person name="Munos S."/>
            <person name="Vincourt P."/>
            <person name="Rieseberg L.H."/>
            <person name="Langlade N.B."/>
        </authorList>
    </citation>
    <scope>NUCLEOTIDE SEQUENCE [LARGE SCALE GENOMIC DNA]</scope>
    <source>
        <strain evidence="9">cv. SF193</strain>
        <tissue evidence="7">Leaves</tissue>
    </source>
</reference>
<proteinExistence type="inferred from homology"/>